<gene>
    <name evidence="1" type="ORF">ABIC55_001403</name>
</gene>
<accession>A0ABV2K5F3</accession>
<reference evidence="1 2" key="1">
    <citation type="submission" date="2024-06" db="EMBL/GenBank/DDBJ databases">
        <title>Sorghum-associated microbial communities from plants grown in Nebraska, USA.</title>
        <authorList>
            <person name="Schachtman D."/>
        </authorList>
    </citation>
    <scope>NUCLEOTIDE SEQUENCE [LARGE SCALE GENOMIC DNA]</scope>
    <source>
        <strain evidence="1 2">1288</strain>
    </source>
</reference>
<evidence type="ECO:0000313" key="2">
    <source>
        <dbReference type="Proteomes" id="UP001549104"/>
    </source>
</evidence>
<name>A0ABV2K5F3_SPOPS</name>
<dbReference type="EMBL" id="JBEPME010000001">
    <property type="protein sequence ID" value="MET3656319.1"/>
    <property type="molecule type" value="Genomic_DNA"/>
</dbReference>
<organism evidence="1 2">
    <name type="scientific">Sporosarcina psychrophila</name>
    <name type="common">Bacillus psychrophilus</name>
    <dbReference type="NCBI Taxonomy" id="1476"/>
    <lineage>
        <taxon>Bacteria</taxon>
        <taxon>Bacillati</taxon>
        <taxon>Bacillota</taxon>
        <taxon>Bacilli</taxon>
        <taxon>Bacillales</taxon>
        <taxon>Caryophanaceae</taxon>
        <taxon>Sporosarcina</taxon>
    </lineage>
</organism>
<keyword evidence="2" id="KW-1185">Reference proteome</keyword>
<dbReference type="Proteomes" id="UP001549104">
    <property type="component" value="Unassembled WGS sequence"/>
</dbReference>
<proteinExistence type="predicted"/>
<evidence type="ECO:0000313" key="1">
    <source>
        <dbReference type="EMBL" id="MET3656319.1"/>
    </source>
</evidence>
<comment type="caution">
    <text evidence="1">The sequence shown here is derived from an EMBL/GenBank/DDBJ whole genome shotgun (WGS) entry which is preliminary data.</text>
</comment>
<sequence length="39" mass="4556">MEEEFDDGGVRELDNYFEGTKLAFVDYIQPRAIVQKGFK</sequence>
<protein>
    <submittedName>
        <fullName evidence="1">Uncharacterized protein</fullName>
    </submittedName>
</protein>